<dbReference type="RefSeq" id="WP_347610479.1">
    <property type="nucleotide sequence ID" value="NZ_JBDPZC010000006.1"/>
</dbReference>
<dbReference type="EMBL" id="JBDPZC010000006">
    <property type="protein sequence ID" value="MEO3713766.1"/>
    <property type="molecule type" value="Genomic_DNA"/>
</dbReference>
<comment type="caution">
    <text evidence="1">The sequence shown here is derived from an EMBL/GenBank/DDBJ whole genome shotgun (WGS) entry which is preliminary data.</text>
</comment>
<evidence type="ECO:0000313" key="2">
    <source>
        <dbReference type="Proteomes" id="UP001462640"/>
    </source>
</evidence>
<name>A0ABV0GFC9_9BURK</name>
<reference evidence="1 2" key="1">
    <citation type="submission" date="2024-05" db="EMBL/GenBank/DDBJ databases">
        <title>Roseateles sp. 2.12 16S ribosomal RNA gene Genome sequencing and assembly.</title>
        <authorList>
            <person name="Woo H."/>
        </authorList>
    </citation>
    <scope>NUCLEOTIDE SEQUENCE [LARGE SCALE GENOMIC DNA]</scope>
    <source>
        <strain evidence="1 2">2.12</strain>
    </source>
</reference>
<dbReference type="Proteomes" id="UP001462640">
    <property type="component" value="Unassembled WGS sequence"/>
</dbReference>
<proteinExistence type="predicted"/>
<protein>
    <submittedName>
        <fullName evidence="1">Uncharacterized protein</fullName>
    </submittedName>
</protein>
<keyword evidence="2" id="KW-1185">Reference proteome</keyword>
<organism evidence="1 2">
    <name type="scientific">Roseateles flavus</name>
    <dbReference type="NCBI Taxonomy" id="3149041"/>
    <lineage>
        <taxon>Bacteria</taxon>
        <taxon>Pseudomonadati</taxon>
        <taxon>Pseudomonadota</taxon>
        <taxon>Betaproteobacteria</taxon>
        <taxon>Burkholderiales</taxon>
        <taxon>Sphaerotilaceae</taxon>
        <taxon>Roseateles</taxon>
    </lineage>
</organism>
<accession>A0ABV0GFC9</accession>
<sequence length="89" mass="9638">MIVLKSAQDSMLQALQILAGIVERSHTVPMIEIIRRRESPLSSLSTTQACPAVLPSYQGPLAIKYAQTRLDAGLGGFFCARKVNARNAP</sequence>
<gene>
    <name evidence="1" type="ORF">ABDJ40_13460</name>
</gene>
<evidence type="ECO:0000313" key="1">
    <source>
        <dbReference type="EMBL" id="MEO3713766.1"/>
    </source>
</evidence>